<proteinExistence type="predicted"/>
<evidence type="ECO:0000259" key="2">
    <source>
        <dbReference type="SMART" id="SM00228"/>
    </source>
</evidence>
<dbReference type="Pfam" id="PF04187">
    <property type="entry name" value="Cofac_haem_bdg"/>
    <property type="match status" value="1"/>
</dbReference>
<dbReference type="InterPro" id="IPR036034">
    <property type="entry name" value="PDZ_sf"/>
</dbReference>
<feature type="compositionally biased region" description="Basic and acidic residues" evidence="1">
    <location>
        <begin position="401"/>
        <end position="410"/>
    </location>
</feature>
<comment type="caution">
    <text evidence="3">The sequence shown here is derived from an EMBL/GenBank/DDBJ whole genome shotgun (WGS) entry which is preliminary data.</text>
</comment>
<dbReference type="CDD" id="cd14727">
    <property type="entry name" value="ChanN-like"/>
    <property type="match status" value="1"/>
</dbReference>
<organism evidence="3 4">
    <name type="scientific">Pseudodesulfovibrio alkaliphilus</name>
    <dbReference type="NCBI Taxonomy" id="2661613"/>
    <lineage>
        <taxon>Bacteria</taxon>
        <taxon>Pseudomonadati</taxon>
        <taxon>Thermodesulfobacteriota</taxon>
        <taxon>Desulfovibrionia</taxon>
        <taxon>Desulfovibrionales</taxon>
        <taxon>Desulfovibrionaceae</taxon>
    </lineage>
</organism>
<dbReference type="Gene3D" id="2.30.42.10">
    <property type="match status" value="1"/>
</dbReference>
<evidence type="ECO:0000313" key="4">
    <source>
        <dbReference type="Proteomes" id="UP000461162"/>
    </source>
</evidence>
<evidence type="ECO:0000313" key="3">
    <source>
        <dbReference type="EMBL" id="MUM77389.1"/>
    </source>
</evidence>
<gene>
    <name evidence="3" type="ORF">GKC30_07070</name>
</gene>
<sequence>MPRRIPGSTAFRVAVPLIFAAVLAACSSRIAHPPLQVTFLPASGEFVSVDGERLAFEEVMGLARDAEYILLGENHPNVCDHTVQLRVLAALAESDTPPAVGLEMVAADMQAVLDDFSAGTVEVDAMEEELEWRDRWGYPFALFRGHFEIIRRHSLPVAGLNVPSAVTRKIARQGLEALTPDELKWLPAEIKPPAEEQMPLLDAVFALHQERDPDGPEIARVDEATRRERFLLVQSVWDSGMAEAAVALRRKYDWPVLVVAGAGHVEHGWGIARRIRHFDPGARILLLMPWRGGEFAADAADAFFFCPDTYESRMDMTLAATGRGGLLVERVGRGSRAEAAGIRPGDLLVEAAGVRLDRLMDLHAAGFKVHKADRPLVFTVQRGGQSFRADVGRLGQPARSRPADAAEEKATSPSGDAPPGREPDTAPDIQPETQGEER</sequence>
<dbReference type="InterPro" id="IPR041489">
    <property type="entry name" value="PDZ_6"/>
</dbReference>
<accession>A0A7K1KMU2</accession>
<dbReference type="SUPFAM" id="SSF159501">
    <property type="entry name" value="EreA/ChaN-like"/>
    <property type="match status" value="1"/>
</dbReference>
<evidence type="ECO:0000256" key="1">
    <source>
        <dbReference type="SAM" id="MobiDB-lite"/>
    </source>
</evidence>
<dbReference type="PROSITE" id="PS51257">
    <property type="entry name" value="PROKAR_LIPOPROTEIN"/>
    <property type="match status" value="1"/>
</dbReference>
<dbReference type="Gene3D" id="3.40.50.11550">
    <property type="match status" value="1"/>
</dbReference>
<name>A0A7K1KMU2_9BACT</name>
<dbReference type="SUPFAM" id="SSF50156">
    <property type="entry name" value="PDZ domain-like"/>
    <property type="match status" value="1"/>
</dbReference>
<feature type="region of interest" description="Disordered" evidence="1">
    <location>
        <begin position="388"/>
        <end position="438"/>
    </location>
</feature>
<feature type="domain" description="PDZ" evidence="2">
    <location>
        <begin position="312"/>
        <end position="384"/>
    </location>
</feature>
<dbReference type="Pfam" id="PF17820">
    <property type="entry name" value="PDZ_6"/>
    <property type="match status" value="1"/>
</dbReference>
<dbReference type="EMBL" id="WODC01000003">
    <property type="protein sequence ID" value="MUM77389.1"/>
    <property type="molecule type" value="Genomic_DNA"/>
</dbReference>
<keyword evidence="4" id="KW-1185">Reference proteome</keyword>
<dbReference type="SMART" id="SM00228">
    <property type="entry name" value="PDZ"/>
    <property type="match status" value="1"/>
</dbReference>
<reference evidence="3 4" key="1">
    <citation type="submission" date="2019-11" db="EMBL/GenBank/DDBJ databases">
        <title>Pseudodesulfovibrio alkaliphilus, sp. nov., an alkaliphilic sulfate-reducing bacteria from mud volcano of Taman peninsula, Russia.</title>
        <authorList>
            <person name="Frolova A."/>
            <person name="Merkel A.Y."/>
            <person name="Slobodkin A.I."/>
        </authorList>
    </citation>
    <scope>NUCLEOTIDE SEQUENCE [LARGE SCALE GENOMIC DNA]</scope>
    <source>
        <strain evidence="3 4">F-1</strain>
    </source>
</reference>
<dbReference type="InterPro" id="IPR007314">
    <property type="entry name" value="Cofac_haem-bd_dom"/>
</dbReference>
<dbReference type="AlphaFoldDB" id="A0A7K1KMU2"/>
<protein>
    <recommendedName>
        <fullName evidence="2">PDZ domain-containing protein</fullName>
    </recommendedName>
</protein>
<dbReference type="Proteomes" id="UP000461162">
    <property type="component" value="Unassembled WGS sequence"/>
</dbReference>
<dbReference type="RefSeq" id="WP_155933466.1">
    <property type="nucleotide sequence ID" value="NZ_WODC01000003.1"/>
</dbReference>
<dbReference type="InterPro" id="IPR001478">
    <property type="entry name" value="PDZ"/>
</dbReference>